<dbReference type="RefSeq" id="WP_307159542.1">
    <property type="nucleotide sequence ID" value="NZ_JAUSWH010000014.1"/>
</dbReference>
<dbReference type="Pfam" id="PF13409">
    <property type="entry name" value="GST_N_2"/>
    <property type="match status" value="1"/>
</dbReference>
<name>A0ABU0IGK0_9HYPH</name>
<evidence type="ECO:0000259" key="1">
    <source>
        <dbReference type="PROSITE" id="PS50404"/>
    </source>
</evidence>
<dbReference type="EMBL" id="JAUSWH010000014">
    <property type="protein sequence ID" value="MDQ0457364.1"/>
    <property type="molecule type" value="Genomic_DNA"/>
</dbReference>
<dbReference type="PANTHER" id="PTHR42673">
    <property type="entry name" value="MALEYLACETOACETATE ISOMERASE"/>
    <property type="match status" value="1"/>
</dbReference>
<organism evidence="2 3">
    <name type="scientific">Rhizobium paknamense</name>
    <dbReference type="NCBI Taxonomy" id="1206817"/>
    <lineage>
        <taxon>Bacteria</taxon>
        <taxon>Pseudomonadati</taxon>
        <taxon>Pseudomonadota</taxon>
        <taxon>Alphaproteobacteria</taxon>
        <taxon>Hyphomicrobiales</taxon>
        <taxon>Rhizobiaceae</taxon>
        <taxon>Rhizobium/Agrobacterium group</taxon>
        <taxon>Rhizobium</taxon>
    </lineage>
</organism>
<dbReference type="SUPFAM" id="SSF47616">
    <property type="entry name" value="GST C-terminal domain-like"/>
    <property type="match status" value="1"/>
</dbReference>
<dbReference type="SFLD" id="SFLDG00358">
    <property type="entry name" value="Main_(cytGST)"/>
    <property type="match status" value="1"/>
</dbReference>
<dbReference type="GO" id="GO:0004364">
    <property type="term" value="F:glutathione transferase activity"/>
    <property type="evidence" value="ECO:0007669"/>
    <property type="project" value="UniProtKB-EC"/>
</dbReference>
<sequence>MTDLTLFIANKNYSSWSLRPWMALTGCGIPFDEKLVRFDFSAGNPAIKAISPSGQVPVLQHGAVKVWESVAIIEYVAELFPEAGLWPTDSRDRALARSISLEMACGFRALRNACPMNMRRPVKAIALPDGVMDNVRRIETIWKECLDRSGGPFLFKSFSAADAMFAPVVNRFTTFNLTQDRTALAYMETIRRHPAWIAWVNAALAEPWVIPEDELPEEVEDAYRQVASIAGN</sequence>
<dbReference type="SUPFAM" id="SSF52833">
    <property type="entry name" value="Thioredoxin-like"/>
    <property type="match status" value="1"/>
</dbReference>
<dbReference type="PANTHER" id="PTHR42673:SF4">
    <property type="entry name" value="MALEYLACETOACETATE ISOMERASE"/>
    <property type="match status" value="1"/>
</dbReference>
<proteinExistence type="predicted"/>
<dbReference type="EC" id="2.5.1.18" evidence="2"/>
<keyword evidence="2" id="KW-0808">Transferase</keyword>
<dbReference type="Pfam" id="PF13410">
    <property type="entry name" value="GST_C_2"/>
    <property type="match status" value="1"/>
</dbReference>
<dbReference type="SFLD" id="SFLDS00019">
    <property type="entry name" value="Glutathione_Transferase_(cytos"/>
    <property type="match status" value="1"/>
</dbReference>
<dbReference type="Gene3D" id="3.40.30.10">
    <property type="entry name" value="Glutaredoxin"/>
    <property type="match status" value="1"/>
</dbReference>
<dbReference type="CDD" id="cd03043">
    <property type="entry name" value="GST_N_1"/>
    <property type="match status" value="1"/>
</dbReference>
<accession>A0ABU0IGK0</accession>
<feature type="domain" description="GST N-terminal" evidence="1">
    <location>
        <begin position="4"/>
        <end position="84"/>
    </location>
</feature>
<dbReference type="CDD" id="cd03194">
    <property type="entry name" value="GST_C_3"/>
    <property type="match status" value="1"/>
</dbReference>
<dbReference type="InterPro" id="IPR004045">
    <property type="entry name" value="Glutathione_S-Trfase_N"/>
</dbReference>
<evidence type="ECO:0000313" key="3">
    <source>
        <dbReference type="Proteomes" id="UP001235269"/>
    </source>
</evidence>
<dbReference type="Gene3D" id="1.20.1050.10">
    <property type="match status" value="1"/>
</dbReference>
<dbReference type="Proteomes" id="UP001235269">
    <property type="component" value="Unassembled WGS sequence"/>
</dbReference>
<gene>
    <name evidence="2" type="ORF">QO005_003720</name>
</gene>
<keyword evidence="3" id="KW-1185">Reference proteome</keyword>
<protein>
    <submittedName>
        <fullName evidence="2">Glutathione S-transferase</fullName>
        <ecNumber evidence="2">2.5.1.18</ecNumber>
    </submittedName>
</protein>
<dbReference type="PROSITE" id="PS50404">
    <property type="entry name" value="GST_NTER"/>
    <property type="match status" value="1"/>
</dbReference>
<dbReference type="InterPro" id="IPR036282">
    <property type="entry name" value="Glutathione-S-Trfase_C_sf"/>
</dbReference>
<dbReference type="InterPro" id="IPR040079">
    <property type="entry name" value="Glutathione_S-Trfase"/>
</dbReference>
<reference evidence="2 3" key="1">
    <citation type="submission" date="2023-07" db="EMBL/GenBank/DDBJ databases">
        <title>Genomic Encyclopedia of Type Strains, Phase IV (KMG-IV): sequencing the most valuable type-strain genomes for metagenomic binning, comparative biology and taxonomic classification.</title>
        <authorList>
            <person name="Goeker M."/>
        </authorList>
    </citation>
    <scope>NUCLEOTIDE SEQUENCE [LARGE SCALE GENOMIC DNA]</scope>
    <source>
        <strain evidence="2 3">DSM 100301</strain>
    </source>
</reference>
<dbReference type="InterPro" id="IPR036249">
    <property type="entry name" value="Thioredoxin-like_sf"/>
</dbReference>
<comment type="caution">
    <text evidence="2">The sequence shown here is derived from an EMBL/GenBank/DDBJ whole genome shotgun (WGS) entry which is preliminary data.</text>
</comment>
<evidence type="ECO:0000313" key="2">
    <source>
        <dbReference type="EMBL" id="MDQ0457364.1"/>
    </source>
</evidence>